<organism evidence="5 6">
    <name type="scientific">Priestia megaterium (strain ATCC 14581 / DSM 32 / CCUG 1817 / JCM 2506 / NBRC 15308 / NCIMB 9376 / NCTC 10342 / NRRL B-14308 / VKM B-512 / Ford 19)</name>
    <name type="common">Bacillus megaterium</name>
    <dbReference type="NCBI Taxonomy" id="1348623"/>
    <lineage>
        <taxon>Bacteria</taxon>
        <taxon>Bacillati</taxon>
        <taxon>Bacillota</taxon>
        <taxon>Bacilli</taxon>
        <taxon>Bacillales</taxon>
        <taxon>Bacillaceae</taxon>
        <taxon>Priestia</taxon>
    </lineage>
</organism>
<feature type="binding site" evidence="1">
    <location>
        <position position="41"/>
    </location>
    <ligand>
        <name>Zn(2+)</name>
        <dbReference type="ChEBI" id="CHEBI:29105"/>
    </ligand>
</feature>
<evidence type="ECO:0000256" key="2">
    <source>
        <dbReference type="PIRSR" id="PIRSR018249-2"/>
    </source>
</evidence>
<dbReference type="GO" id="GO:0032259">
    <property type="term" value="P:methylation"/>
    <property type="evidence" value="ECO:0007669"/>
    <property type="project" value="UniProtKB-KW"/>
</dbReference>
<dbReference type="SUPFAM" id="SSF53335">
    <property type="entry name" value="S-adenosyl-L-methionine-dependent methyltransferases"/>
    <property type="match status" value="1"/>
</dbReference>
<feature type="binding site" evidence="1">
    <location>
        <position position="37"/>
    </location>
    <ligand>
        <name>Zn(2+)</name>
        <dbReference type="ChEBI" id="CHEBI:29105"/>
    </ligand>
</feature>
<keyword evidence="2" id="KW-0949">S-adenosyl-L-methionine</keyword>
<keyword evidence="5" id="KW-0489">Methyltransferase</keyword>
<dbReference type="InterPro" id="IPR016718">
    <property type="entry name" value="rRNA_m1G-MeTrfase_A_prd"/>
</dbReference>
<dbReference type="InterPro" id="IPR041698">
    <property type="entry name" value="Methyltransf_25"/>
</dbReference>
<geneLocation type="plasmid" evidence="5 6">
    <name>pBMV_1</name>
</geneLocation>
<feature type="binding site" evidence="2">
    <location>
        <position position="200"/>
    </location>
    <ligand>
        <name>S-adenosyl-L-methionine</name>
        <dbReference type="ChEBI" id="CHEBI:59789"/>
    </ligand>
</feature>
<feature type="binding site" evidence="2">
    <location>
        <begin position="111"/>
        <end position="112"/>
    </location>
    <ligand>
        <name>S-adenosyl-L-methionine</name>
        <dbReference type="ChEBI" id="CHEBI:59789"/>
    </ligand>
</feature>
<dbReference type="Pfam" id="PF13649">
    <property type="entry name" value="Methyltransf_25"/>
    <property type="match status" value="1"/>
</dbReference>
<dbReference type="RefSeq" id="WP_034656312.1">
    <property type="nucleotide sequence ID" value="NZ_BCVB01000022.1"/>
</dbReference>
<feature type="domain" description="23S rRNA (guanine(745)-N(1))-methyltransferase N-terminal" evidence="4">
    <location>
        <begin position="18"/>
        <end position="55"/>
    </location>
</feature>
<keyword evidence="5" id="KW-0614">Plasmid</keyword>
<dbReference type="GO" id="GO:0008168">
    <property type="term" value="F:methyltransferase activity"/>
    <property type="evidence" value="ECO:0007669"/>
    <property type="project" value="UniProtKB-KW"/>
</dbReference>
<dbReference type="InterPro" id="IPR029063">
    <property type="entry name" value="SAM-dependent_MTases_sf"/>
</dbReference>
<proteinExistence type="predicted"/>
<evidence type="ECO:0000313" key="6">
    <source>
        <dbReference type="Proteomes" id="UP000031829"/>
    </source>
</evidence>
<dbReference type="KEGG" id="bmeg:BG04_5998"/>
<dbReference type="Proteomes" id="UP000031829">
    <property type="component" value="Plasmid pBMV_1"/>
</dbReference>
<dbReference type="Gene3D" id="3.40.50.150">
    <property type="entry name" value="Vaccinia Virus protein VP39"/>
    <property type="match status" value="1"/>
</dbReference>
<dbReference type="CDD" id="cd02440">
    <property type="entry name" value="AdoMet_MTases"/>
    <property type="match status" value="1"/>
</dbReference>
<dbReference type="GeneID" id="93646077"/>
<keyword evidence="1" id="KW-0479">Metal-binding</keyword>
<keyword evidence="5" id="KW-0808">Transferase</keyword>
<feature type="binding site" evidence="1">
    <location>
        <position position="20"/>
    </location>
    <ligand>
        <name>Zn(2+)</name>
        <dbReference type="ChEBI" id="CHEBI:29105"/>
    </ligand>
</feature>
<accession>A0A0B6A949</accession>
<reference evidence="5 6" key="1">
    <citation type="journal article" date="2015" name="Genome Announc.">
        <title>Complete genome sequences for 35 biothreat assay-relevant bacillus species.</title>
        <authorList>
            <person name="Johnson S.L."/>
            <person name="Daligault H.E."/>
            <person name="Davenport K.W."/>
            <person name="Jaissle J."/>
            <person name="Frey K.G."/>
            <person name="Ladner J.T."/>
            <person name="Broomall S.M."/>
            <person name="Bishop-Lilly K.A."/>
            <person name="Bruce D.C."/>
            <person name="Gibbons H.S."/>
            <person name="Coyne S.R."/>
            <person name="Lo C.C."/>
            <person name="Meincke L."/>
            <person name="Munk A.C."/>
            <person name="Koroleva G.I."/>
            <person name="Rosenzweig C.N."/>
            <person name="Palacios G.F."/>
            <person name="Redden C.L."/>
            <person name="Minogue T.D."/>
            <person name="Chain P.S."/>
        </authorList>
    </citation>
    <scope>NUCLEOTIDE SEQUENCE [LARGE SCALE GENOMIC DNA]</scope>
    <source>
        <strain evidence="6">ATCC 14581 / DSM 32 / JCM 2506 / NBRC 15308 / NCIMB 9376 / NCTC 10342 / NRRL B-14308 / VKM B-512</strain>
        <plasmid evidence="5 6">pBMV_1</plasmid>
    </source>
</reference>
<dbReference type="GO" id="GO:0046872">
    <property type="term" value="F:metal ion binding"/>
    <property type="evidence" value="ECO:0007669"/>
    <property type="project" value="UniProtKB-KW"/>
</dbReference>
<dbReference type="EMBL" id="CP009919">
    <property type="protein sequence ID" value="AJI20091.1"/>
    <property type="molecule type" value="Genomic_DNA"/>
</dbReference>
<dbReference type="HOGENOM" id="CLU_050931_2_0_9"/>
<evidence type="ECO:0000313" key="5">
    <source>
        <dbReference type="EMBL" id="AJI20091.1"/>
    </source>
</evidence>
<evidence type="ECO:0000256" key="1">
    <source>
        <dbReference type="PIRSR" id="PIRSR018249-1"/>
    </source>
</evidence>
<evidence type="ECO:0000259" key="3">
    <source>
        <dbReference type="Pfam" id="PF13649"/>
    </source>
</evidence>
<feature type="domain" description="Methyltransferase" evidence="3">
    <location>
        <begin position="104"/>
        <end position="174"/>
    </location>
</feature>
<dbReference type="InterPro" id="IPR048647">
    <property type="entry name" value="RlmA_N"/>
</dbReference>
<keyword evidence="1" id="KW-0862">Zinc</keyword>
<feature type="binding site" evidence="1">
    <location>
        <position position="23"/>
    </location>
    <ligand>
        <name>Zn(2+)</name>
        <dbReference type="ChEBI" id="CHEBI:29105"/>
    </ligand>
</feature>
<dbReference type="AlphaFoldDB" id="A0A0B6A949"/>
<protein>
    <submittedName>
        <fullName evidence="5">Methyltransferase domain protein</fullName>
    </submittedName>
</protein>
<evidence type="ECO:0000259" key="4">
    <source>
        <dbReference type="Pfam" id="PF21302"/>
    </source>
</evidence>
<feature type="binding site" evidence="2">
    <location>
        <position position="80"/>
    </location>
    <ligand>
        <name>S-adenosyl-L-methionine</name>
        <dbReference type="ChEBI" id="CHEBI:59789"/>
    </ligand>
</feature>
<name>A0A0B6A949_PRIM2</name>
<dbReference type="PIRSF" id="PIRSF018249">
    <property type="entry name" value="MyrA_prd"/>
    <property type="match status" value="1"/>
</dbReference>
<sequence>MPKKIKSAKRVNEFESLFKCPFCENSMRVVNDRSLICAKKHTFDFAKQGYVNLLPRPSNSHYTKELFEARHKIIMESNLYTSMHKTITKMIKEHMDVAINPFTVLDLGCGEGSHLQKIVDECKSPAITGIGLDISKESIIMASKKYKDSIWLIGDLAKSPLVDESVHVILNIFSPSNYKEFKRTLVQDGLVIKIVPRPNYLKELREFLFNKTEKEIYRNDKIVSLFKKHFYLLDVFSLSYTMNLNQAELKNLVQMTPLAWSSDKGRINTYINQDSAEVTIDLDILIGVNK</sequence>
<dbReference type="Pfam" id="PF21302">
    <property type="entry name" value="Zn_ribbon_RlmA"/>
    <property type="match status" value="1"/>
</dbReference>
<gene>
    <name evidence="5" type="ORF">BG04_5998</name>
</gene>